<dbReference type="Proteomes" id="UP000243515">
    <property type="component" value="Unassembled WGS sequence"/>
</dbReference>
<organism evidence="1 2">
    <name type="scientific">Elaphomyces granulatus</name>
    <dbReference type="NCBI Taxonomy" id="519963"/>
    <lineage>
        <taxon>Eukaryota</taxon>
        <taxon>Fungi</taxon>
        <taxon>Dikarya</taxon>
        <taxon>Ascomycota</taxon>
        <taxon>Pezizomycotina</taxon>
        <taxon>Eurotiomycetes</taxon>
        <taxon>Eurotiomycetidae</taxon>
        <taxon>Eurotiales</taxon>
        <taxon>Elaphomycetaceae</taxon>
        <taxon>Elaphomyces</taxon>
    </lineage>
</organism>
<sequence>MPAATPSSFANVSAAEYTITALPAVQSQSHCVWNCLIPIGLADPSNCDDVTNQCACLNAPADAMSVITDCIATVCNSDTSSYASIATSLYQSYCISLFGTSQFTSAETANILVDAQTTTSSLSTPSGMESARIGLLPCRSLVWQLLGEL</sequence>
<evidence type="ECO:0000313" key="2">
    <source>
        <dbReference type="Proteomes" id="UP000243515"/>
    </source>
</evidence>
<dbReference type="AlphaFoldDB" id="A0A232M3U3"/>
<protein>
    <submittedName>
        <fullName evidence="1">Uncharacterized protein</fullName>
    </submittedName>
</protein>
<dbReference type="OrthoDB" id="3562435at2759"/>
<proteinExistence type="predicted"/>
<accession>A0A232M3U3</accession>
<name>A0A232M3U3_9EURO</name>
<comment type="caution">
    <text evidence="1">The sequence shown here is derived from an EMBL/GenBank/DDBJ whole genome shotgun (WGS) entry which is preliminary data.</text>
</comment>
<keyword evidence="2" id="KW-1185">Reference proteome</keyword>
<dbReference type="EMBL" id="NPHW01002781">
    <property type="protein sequence ID" value="OXV10767.1"/>
    <property type="molecule type" value="Genomic_DNA"/>
</dbReference>
<gene>
    <name evidence="1" type="ORF">Egran_01472</name>
</gene>
<reference evidence="1 2" key="1">
    <citation type="journal article" date="2015" name="Environ. Microbiol.">
        <title>Metagenome sequence of Elaphomyces granulatus from sporocarp tissue reveals Ascomycota ectomycorrhizal fingerprints of genome expansion and a Proteobacteria-rich microbiome.</title>
        <authorList>
            <person name="Quandt C.A."/>
            <person name="Kohler A."/>
            <person name="Hesse C.N."/>
            <person name="Sharpton T.J."/>
            <person name="Martin F."/>
            <person name="Spatafora J.W."/>
        </authorList>
    </citation>
    <scope>NUCLEOTIDE SEQUENCE [LARGE SCALE GENOMIC DNA]</scope>
    <source>
        <strain evidence="1 2">OSC145934</strain>
    </source>
</reference>
<evidence type="ECO:0000313" key="1">
    <source>
        <dbReference type="EMBL" id="OXV10767.1"/>
    </source>
</evidence>